<reference evidence="1" key="2">
    <citation type="submission" date="2018-10" db="UniProtKB">
        <authorList>
            <consortium name="EnsemblPlants"/>
        </authorList>
    </citation>
    <scope>IDENTIFICATION</scope>
</reference>
<dbReference type="EnsemblPlants" id="TraesCS3D02G070400.1">
    <property type="protein sequence ID" value="TraesCS3D02G070400.1"/>
    <property type="gene ID" value="TraesCS3D02G070400"/>
</dbReference>
<dbReference type="Gramene" id="TraesCAD_scaffold_081695_01G000100.1">
    <property type="protein sequence ID" value="TraesCAD_scaffold_081695_01G000100.1"/>
    <property type="gene ID" value="TraesCAD_scaffold_081695_01G000100"/>
</dbReference>
<dbReference type="SMR" id="A0A3B6GL72"/>
<dbReference type="Gramene" id="TraesJUL3D03G01834040.1">
    <property type="protein sequence ID" value="TraesJUL3D03G01834040.1"/>
    <property type="gene ID" value="TraesJUL3D03G01834040"/>
</dbReference>
<name>A0A3B6GL72_WHEAT</name>
<dbReference type="Gramene" id="TraesWEE_scaffold_074839_01G000100.1">
    <property type="protein sequence ID" value="TraesWEE_scaffold_074839_01G000100.1"/>
    <property type="gene ID" value="TraesWEE_scaffold_074839_01G000100"/>
</dbReference>
<dbReference type="Gramene" id="TraesCLE_scaffold_037242_01G000200.1">
    <property type="protein sequence ID" value="TraesCLE_scaffold_037242_01G000200.1"/>
    <property type="gene ID" value="TraesCLE_scaffold_037242_01G000200"/>
</dbReference>
<dbReference type="Gramene" id="TraesCS3D03G0136800.1">
    <property type="protein sequence ID" value="TraesCS3D03G0136800.1.CDS"/>
    <property type="gene ID" value="TraesCS3D03G0136800"/>
</dbReference>
<dbReference type="Gramene" id="TraesROB_scaffold_011925_01G000700.1">
    <property type="protein sequence ID" value="TraesROB_scaffold_011925_01G000700.1"/>
    <property type="gene ID" value="TraesROB_scaffold_011925_01G000700"/>
</dbReference>
<dbReference type="Gramene" id="TraesRN3D0100148600.1">
    <property type="protein sequence ID" value="TraesRN3D0100148600.1"/>
    <property type="gene ID" value="TraesRN3D0100148600"/>
</dbReference>
<reference evidence="1" key="1">
    <citation type="submission" date="2018-08" db="EMBL/GenBank/DDBJ databases">
        <authorList>
            <person name="Rossello M."/>
        </authorList>
    </citation>
    <scope>NUCLEOTIDE SEQUENCE [LARGE SCALE GENOMIC DNA]</scope>
    <source>
        <strain evidence="1">cv. Chinese Spring</strain>
    </source>
</reference>
<dbReference type="Proteomes" id="UP000019116">
    <property type="component" value="Chromosome 3D"/>
</dbReference>
<keyword evidence="2" id="KW-1185">Reference proteome</keyword>
<dbReference type="OMA" id="FCHIIAA"/>
<protein>
    <submittedName>
        <fullName evidence="1">Uncharacterized protein</fullName>
    </submittedName>
</protein>
<evidence type="ECO:0000313" key="2">
    <source>
        <dbReference type="Proteomes" id="UP000019116"/>
    </source>
</evidence>
<dbReference type="Gramene" id="TraesCS3D02G070400.1">
    <property type="protein sequence ID" value="TraesCS3D02G070400.1"/>
    <property type="gene ID" value="TraesCS3D02G070400"/>
</dbReference>
<evidence type="ECO:0000313" key="1">
    <source>
        <dbReference type="EnsemblPlants" id="TraesCS3D02G070400.1"/>
    </source>
</evidence>
<proteinExistence type="predicted"/>
<dbReference type="AlphaFoldDB" id="A0A3B6GL72"/>
<dbReference type="Gramene" id="TraesARI3D03G01847980.1">
    <property type="protein sequence ID" value="TraesARI3D03G01847980.1"/>
    <property type="gene ID" value="TraesARI3D03G01847980"/>
</dbReference>
<sequence>MQPVGDMDRIVVNRARIDHQTHLHLSTSVVPILIYYTRQPKSGEPKDLSQPAGLFPGIVTVSARNFCHIIAAARSLFPRTPDLFRFEILFPNGTTVDTRNIVVERGETLAAFFVLGPIGDVNEVRFVDQPVSRNHSIKMFGYYLNPFPPRLPISELCDGFASHPGDRFFRHDCTPSHISARGSAVFNDQERLVGISYERHGLTKALDVEGIRYELLQIYGGMNEMSILQIVEHIRALGEVRAANLAGPS</sequence>
<accession>A0A3B6GL72</accession>
<organism evidence="1">
    <name type="scientific">Triticum aestivum</name>
    <name type="common">Wheat</name>
    <dbReference type="NCBI Taxonomy" id="4565"/>
    <lineage>
        <taxon>Eukaryota</taxon>
        <taxon>Viridiplantae</taxon>
        <taxon>Streptophyta</taxon>
        <taxon>Embryophyta</taxon>
        <taxon>Tracheophyta</taxon>
        <taxon>Spermatophyta</taxon>
        <taxon>Magnoliopsida</taxon>
        <taxon>Liliopsida</taxon>
        <taxon>Poales</taxon>
        <taxon>Poaceae</taxon>
        <taxon>BOP clade</taxon>
        <taxon>Pooideae</taxon>
        <taxon>Triticodae</taxon>
        <taxon>Triticeae</taxon>
        <taxon>Triticinae</taxon>
        <taxon>Triticum</taxon>
    </lineage>
</organism>
<dbReference type="Gramene" id="TraesPARA_EIv1.0_1065710.1">
    <property type="protein sequence ID" value="TraesPARA_EIv1.0_1065710.1.CDS"/>
    <property type="gene ID" value="TraesPARA_EIv1.0_1065710"/>
</dbReference>